<dbReference type="SUPFAM" id="SSF53383">
    <property type="entry name" value="PLP-dependent transferases"/>
    <property type="match status" value="1"/>
</dbReference>
<name>A0ABX3EY18_ACTNA</name>
<dbReference type="InterPro" id="IPR015424">
    <property type="entry name" value="PyrdxlP-dep_Trfase"/>
</dbReference>
<reference evidence="2 3" key="1">
    <citation type="submission" date="2016-12" db="EMBL/GenBank/DDBJ databases">
        <title>Genomic comparison of strains in the 'Actinomyces naeslundii' group.</title>
        <authorList>
            <person name="Mughal S.R."/>
            <person name="Do T."/>
            <person name="Gilbert S.C."/>
            <person name="Witherden E.A."/>
            <person name="Didelot X."/>
            <person name="Beighton D."/>
        </authorList>
    </citation>
    <scope>NUCLEOTIDE SEQUENCE [LARGE SCALE GENOMIC DNA]</scope>
    <source>
        <strain evidence="2 3">WE6B-3</strain>
    </source>
</reference>
<dbReference type="Gene3D" id="3.90.1150.10">
    <property type="entry name" value="Aspartate Aminotransferase, domain 1"/>
    <property type="match status" value="1"/>
</dbReference>
<accession>A0ABX3EY18</accession>
<comment type="cofactor">
    <cofactor evidence="1">
        <name>pyridoxal 5'-phosphate</name>
        <dbReference type="ChEBI" id="CHEBI:597326"/>
    </cofactor>
</comment>
<protein>
    <recommendedName>
        <fullName evidence="4">Aspartate aminotransferase family protein</fullName>
    </recommendedName>
</protein>
<dbReference type="PANTHER" id="PTHR43713">
    <property type="entry name" value="GLUTAMATE-1-SEMIALDEHYDE 2,1-AMINOMUTASE"/>
    <property type="match status" value="1"/>
</dbReference>
<dbReference type="Proteomes" id="UP000186781">
    <property type="component" value="Unassembled WGS sequence"/>
</dbReference>
<sequence length="71" mass="7106">MTQQPQPAASAPANATHATSTALFEAARAVIPGGVDSPVRAFGSVGGTPRFIASAGGAHVTDAEGRRYVDL</sequence>
<comment type="caution">
    <text evidence="2">The sequence shown here is derived from an EMBL/GenBank/DDBJ whole genome shotgun (WGS) entry which is preliminary data.</text>
</comment>
<evidence type="ECO:0000313" key="2">
    <source>
        <dbReference type="EMBL" id="OLO79888.1"/>
    </source>
</evidence>
<keyword evidence="3" id="KW-1185">Reference proteome</keyword>
<dbReference type="PANTHER" id="PTHR43713:SF3">
    <property type="entry name" value="GLUTAMATE-1-SEMIALDEHYDE 2,1-AMINOMUTASE 1, CHLOROPLASTIC-RELATED"/>
    <property type="match status" value="1"/>
</dbReference>
<dbReference type="EMBL" id="MSKX01000057">
    <property type="protein sequence ID" value="OLO79888.1"/>
    <property type="molecule type" value="Genomic_DNA"/>
</dbReference>
<gene>
    <name evidence="2" type="ORF">BKH13_13820</name>
</gene>
<evidence type="ECO:0000313" key="3">
    <source>
        <dbReference type="Proteomes" id="UP000186781"/>
    </source>
</evidence>
<organism evidence="2 3">
    <name type="scientific">Actinomyces naeslundii</name>
    <dbReference type="NCBI Taxonomy" id="1655"/>
    <lineage>
        <taxon>Bacteria</taxon>
        <taxon>Bacillati</taxon>
        <taxon>Actinomycetota</taxon>
        <taxon>Actinomycetes</taxon>
        <taxon>Actinomycetales</taxon>
        <taxon>Actinomycetaceae</taxon>
        <taxon>Actinomyces</taxon>
    </lineage>
</organism>
<dbReference type="InterPro" id="IPR015422">
    <property type="entry name" value="PyrdxlP-dep_Trfase_small"/>
</dbReference>
<evidence type="ECO:0000256" key="1">
    <source>
        <dbReference type="ARBA" id="ARBA00001933"/>
    </source>
</evidence>
<proteinExistence type="predicted"/>
<feature type="non-terminal residue" evidence="2">
    <location>
        <position position="71"/>
    </location>
</feature>
<evidence type="ECO:0008006" key="4">
    <source>
        <dbReference type="Google" id="ProtNLM"/>
    </source>
</evidence>